<dbReference type="CDD" id="cd00761">
    <property type="entry name" value="Glyco_tranf_GTA_type"/>
    <property type="match status" value="1"/>
</dbReference>
<protein>
    <submittedName>
        <fullName evidence="2">Glycosyl transferase, group 2 family protein</fullName>
        <ecNumber evidence="2">2.4.1.-</ecNumber>
    </submittedName>
</protein>
<dbReference type="EC" id="2.4.1.-" evidence="2"/>
<reference evidence="3" key="1">
    <citation type="submission" date="2008-08" db="EMBL/GenBank/DDBJ databases">
        <title>The complete genome sequence of Thermodesulfovibrio yellowstonii strain ATCC 51303 / DSM 11347 / YP87.</title>
        <authorList>
            <person name="Dodson R.J."/>
            <person name="Durkin A.S."/>
            <person name="Wu M."/>
            <person name="Eisen J."/>
            <person name="Sutton G."/>
        </authorList>
    </citation>
    <scope>NUCLEOTIDE SEQUENCE [LARGE SCALE GENOMIC DNA]</scope>
    <source>
        <strain evidence="3">ATCC 51303 / DSM 11347 / YP87</strain>
    </source>
</reference>
<keyword evidence="3" id="KW-1185">Reference proteome</keyword>
<evidence type="ECO:0000259" key="1">
    <source>
        <dbReference type="Pfam" id="PF00535"/>
    </source>
</evidence>
<dbReference type="SUPFAM" id="SSF53448">
    <property type="entry name" value="Nucleotide-diphospho-sugar transferases"/>
    <property type="match status" value="1"/>
</dbReference>
<evidence type="ECO:0000313" key="3">
    <source>
        <dbReference type="Proteomes" id="UP000000718"/>
    </source>
</evidence>
<dbReference type="GO" id="GO:0016757">
    <property type="term" value="F:glycosyltransferase activity"/>
    <property type="evidence" value="ECO:0000318"/>
    <property type="project" value="GO_Central"/>
</dbReference>
<keyword evidence="2" id="KW-0808">Transferase</keyword>
<proteinExistence type="predicted"/>
<dbReference type="Gene3D" id="3.90.550.10">
    <property type="entry name" value="Spore Coat Polysaccharide Biosynthesis Protein SpsA, Chain A"/>
    <property type="match status" value="1"/>
</dbReference>
<dbReference type="GO" id="GO:0016758">
    <property type="term" value="F:hexosyltransferase activity"/>
    <property type="evidence" value="ECO:0007669"/>
    <property type="project" value="UniProtKB-ARBA"/>
</dbReference>
<dbReference type="Proteomes" id="UP000000718">
    <property type="component" value="Chromosome"/>
</dbReference>
<accession>B5YGB3</accession>
<dbReference type="HOGENOM" id="CLU_789707_0_0_0"/>
<dbReference type="EMBL" id="CP001147">
    <property type="protein sequence ID" value="ACI21962.1"/>
    <property type="molecule type" value="Genomic_DNA"/>
</dbReference>
<dbReference type="RefSeq" id="WP_012546658.1">
    <property type="nucleotide sequence ID" value="NC_011296.1"/>
</dbReference>
<dbReference type="OrthoDB" id="9802649at2"/>
<dbReference type="InterPro" id="IPR029044">
    <property type="entry name" value="Nucleotide-diphossugar_trans"/>
</dbReference>
<reference evidence="2 3" key="2">
    <citation type="journal article" date="2015" name="Genome Announc.">
        <title>Genome Sequence of the Sulfate-Reducing Thermophilic Bacterium Thermodesulfovibrio yellowstonii Strain DSM 11347T (Phylum Nitrospirae).</title>
        <authorList>
            <person name="Bhatnagar S."/>
            <person name="Badger J.H."/>
            <person name="Madupu R."/>
            <person name="Khouri H.M."/>
            <person name="O'Connor E.M."/>
            <person name="Robb F.T."/>
            <person name="Ward N.L."/>
            <person name="Eisen J.A."/>
        </authorList>
    </citation>
    <scope>NUCLEOTIDE SEQUENCE [LARGE SCALE GENOMIC DNA]</scope>
    <source>
        <strain evidence="3">ATCC 51303 / DSM 11347 / YP87</strain>
    </source>
</reference>
<dbReference type="InterPro" id="IPR001173">
    <property type="entry name" value="Glyco_trans_2-like"/>
</dbReference>
<dbReference type="InParanoid" id="B5YGB3"/>
<dbReference type="PATRIC" id="fig|289376.4.peg.1473"/>
<keyword evidence="2" id="KW-0328">Glycosyltransferase</keyword>
<name>B5YGB3_THEYD</name>
<dbReference type="Pfam" id="PF00535">
    <property type="entry name" value="Glycos_transf_2"/>
    <property type="match status" value="1"/>
</dbReference>
<dbReference type="PANTHER" id="PTHR22916">
    <property type="entry name" value="GLYCOSYLTRANSFERASE"/>
    <property type="match status" value="1"/>
</dbReference>
<gene>
    <name evidence="2" type="ordered locus">THEYE_A1514</name>
</gene>
<feature type="domain" description="Glycosyltransferase 2-like" evidence="1">
    <location>
        <begin position="6"/>
        <end position="120"/>
    </location>
</feature>
<dbReference type="EnsemblBacteria" id="ACI21962">
    <property type="protein sequence ID" value="ACI21962"/>
    <property type="gene ID" value="THEYE_A1514"/>
</dbReference>
<evidence type="ECO:0000313" key="2">
    <source>
        <dbReference type="EMBL" id="ACI21962.1"/>
    </source>
</evidence>
<dbReference type="STRING" id="289376.THEYE_A1514"/>
<dbReference type="PANTHER" id="PTHR22916:SF3">
    <property type="entry name" value="UDP-GLCNAC:BETAGAL BETA-1,3-N-ACETYLGLUCOSAMINYLTRANSFERASE-LIKE PROTEIN 1"/>
    <property type="match status" value="1"/>
</dbReference>
<dbReference type="CAZy" id="GT2">
    <property type="family name" value="Glycosyltransferase Family 2"/>
</dbReference>
<dbReference type="AlphaFoldDB" id="B5YGB3"/>
<dbReference type="KEGG" id="tye:THEYE_A1514"/>
<dbReference type="eggNOG" id="COG1216">
    <property type="taxonomic scope" value="Bacteria"/>
</dbReference>
<organism evidence="2 3">
    <name type="scientific">Thermodesulfovibrio yellowstonii (strain ATCC 51303 / DSM 11347 / YP87)</name>
    <dbReference type="NCBI Taxonomy" id="289376"/>
    <lineage>
        <taxon>Bacteria</taxon>
        <taxon>Pseudomonadati</taxon>
        <taxon>Nitrospirota</taxon>
        <taxon>Thermodesulfovibrionia</taxon>
        <taxon>Thermodesulfovibrionales</taxon>
        <taxon>Thermodesulfovibrionaceae</taxon>
        <taxon>Thermodesulfovibrio</taxon>
    </lineage>
</organism>
<sequence>MKKLCFAIPTWNRAKKLEICVREMARQIIELGKQDEIGIFVSDNCSDDDTPKVLAKLKKEYPFLDYCRLEKHVDSADSIEAVMRRAEGEYLWLFGDDDILLKDGLRIVWHNVNTKPATVIHAGNGWLKPHSHKIYEGNVLEFANKMGFNQFIGWATSVILKKEKINEMVELPNYTKYKEAAYTHVLGILHVAYHEPAVVIDFPICQPMETQTTEDIKRWEMENIGWRYFITVEGLQILFQLGILKEKLKPMFFKYLTYYLWDRFITNMIAQELIGKPFPSKGWDLILAMADMIDDPDMAKRIRSNTISAYQLCATRNTLINQITAINTILNGIINETNKQIFEMGWAGGQK</sequence>